<dbReference type="GO" id="GO:0015074">
    <property type="term" value="P:DNA integration"/>
    <property type="evidence" value="ECO:0007669"/>
    <property type="project" value="InterPro"/>
</dbReference>
<dbReference type="InterPro" id="IPR012337">
    <property type="entry name" value="RNaseH-like_sf"/>
</dbReference>
<feature type="region of interest" description="Disordered" evidence="2">
    <location>
        <begin position="267"/>
        <end position="292"/>
    </location>
</feature>
<dbReference type="CDD" id="cd09272">
    <property type="entry name" value="RNase_HI_RT_Ty1"/>
    <property type="match status" value="1"/>
</dbReference>
<dbReference type="PANTHER" id="PTHR11439">
    <property type="entry name" value="GAG-POL-RELATED RETROTRANSPOSON"/>
    <property type="match status" value="1"/>
</dbReference>
<sequence length="1385" mass="152434">MGTVSLPRCPVIFDGVNYTDFVSHMRIHMRGLRLWGILSGDVICPPCPTPPTEPTPVALPPTADKAAVEAAHLADDEAASAYQEALDSYKDRLTVYTQWYDDDARAAAVLIASVQPQFSSEVVGLSSAFQMWTHLRQRYEPSGDALYLSMVRQEHSLQQGDATVDAFYAQSSAVWRQLDSLRTAGCRSCPCCLAVRADLEFQRVYEFLTRLRPEFEQRRAQLLARHPRVTLLEALTEIRAEETRLSGAGLMPLPSVLAARPSATPSALRFSTLPPPAAATGGGGRPPSGGGRPHCSYCDKVGHIESQCYKKKRHLSRRSSTSTDPGASTSTPASTPSAVSLTEQEIARLRRLLAASGSPSTGSAGSAIDSPGTEKPPSTQSGTSPWILDSGVSFHMTSDASTLSFITPLDSPVSVLTADGTSLSVSGRGPLSNSSFHVPSVAHVPRLTMQLLSAGQITDLGCRDRHTGALVGSGPRRLDSQRLWELDWLHLPSAATVAASLSASATPSTGSFQQWHHRLGHLCGSRLSSLVRRGLLGSVSGDVSLDCQGYVWGPAPFVSKGGHRYYIIFIDDFSRHTWIYFMSSRSEALSIYKQFATMVRTQFSTPIRVFRADSTGEYLSHRLHSFLAEQGTLAQFSCPGAHAQNGVAERKHRHLLESARALMIAASIPPHFWAEAVSTATYLVNIQPSSALQGAIPFERLCGLLPDYSALRLFSCVCYVLLAPRGGNSADHKGYRCWDPVGRRMRISRDVTFDESRPFYPPPVSPSASSVESLSFLTFPDTPISVFPLPTRPTESPHIPTVASPPLSPPASSPTAPQAPPTTLVYTRRPRIEDLPDESSSSDDPSSPDGSSSPRYALRDRQSLRPPARFAFAGAATREPVSYRDAVTHPEWQHAMAEEIAALERTGTWDLVPFPSHSRPIMCKWVYKIKTRSDGSLERYKARLVARGFQQEHGRDYDETFAPVAHMTTVRTLLSVASVRHWSVSQLDVKNAFLNGELREEVYMHPPPGYSVPEGMVCRLRRSLYDLKQAPRAWFERFSSVVTAAGFSASDHDPALFVHTSSRGRTLLLLYVDDMIITGDDSEYIAFVKAHLSEQFLMSDLGPLRYFLGIEVTSTPDGFFMSQEKYIQDLLDHASLTDQRTVETPMELNVHLRPSDGEPLSDPTRYRHLVGSLVYLAVTRPDITYPVHILSQFVSAPTQVHYSHLLRVLRYLRGTISRRLFFPRSSSLQLQAYSDATWASDPSDRRSISAYCVFLGGSLIAWKTKKQTAVSRSSAEAELRAMALLTAEITWLRWLLEDFSVSVTTPTPLLSDSTGAISIARDPVKHELTKHIGVDASFMRSCVHDQVIALQYVPSELQIADFFTKAQTRAQHGFYLSKLSVVDPP</sequence>
<dbReference type="GO" id="GO:0004190">
    <property type="term" value="F:aspartic-type endopeptidase activity"/>
    <property type="evidence" value="ECO:0007669"/>
    <property type="project" value="UniProtKB-KW"/>
</dbReference>
<feature type="compositionally biased region" description="Low complexity" evidence="2">
    <location>
        <begin position="842"/>
        <end position="854"/>
    </location>
</feature>
<feature type="region of interest" description="Disordered" evidence="2">
    <location>
        <begin position="309"/>
        <end position="341"/>
    </location>
</feature>
<name>L0P1Z8_PHYED</name>
<keyword evidence="1" id="KW-0645">Protease</keyword>
<dbReference type="EMBL" id="FO203437">
    <property type="protein sequence ID" value="CCI55315.1"/>
    <property type="molecule type" value="Genomic_DNA"/>
</dbReference>
<dbReference type="SUPFAM" id="SSF53098">
    <property type="entry name" value="Ribonuclease H-like"/>
    <property type="match status" value="1"/>
</dbReference>
<dbReference type="PANTHER" id="PTHR11439:SF461">
    <property type="entry name" value="OS10G0432200 PROTEIN"/>
    <property type="match status" value="1"/>
</dbReference>
<evidence type="ECO:0000256" key="2">
    <source>
        <dbReference type="SAM" id="MobiDB-lite"/>
    </source>
</evidence>
<feature type="domain" description="Integrase catalytic" evidence="3">
    <location>
        <begin position="503"/>
        <end position="705"/>
    </location>
</feature>
<evidence type="ECO:0000259" key="3">
    <source>
        <dbReference type="PROSITE" id="PS50994"/>
    </source>
</evidence>
<dbReference type="InterPro" id="IPR054722">
    <property type="entry name" value="PolX-like_BBD"/>
</dbReference>
<dbReference type="InterPro" id="IPR025724">
    <property type="entry name" value="GAG-pre-integrase_dom"/>
</dbReference>
<proteinExistence type="predicted"/>
<dbReference type="PROSITE" id="PS50994">
    <property type="entry name" value="INTEGRASE"/>
    <property type="match status" value="1"/>
</dbReference>
<keyword evidence="1" id="KW-0064">Aspartyl protease</keyword>
<accession>L0P1Z8</accession>
<evidence type="ECO:0000313" key="4">
    <source>
        <dbReference type="EMBL" id="CCI55315.1"/>
    </source>
</evidence>
<feature type="compositionally biased region" description="Gly residues" evidence="2">
    <location>
        <begin position="280"/>
        <end position="292"/>
    </location>
</feature>
<dbReference type="Pfam" id="PF00665">
    <property type="entry name" value="rve"/>
    <property type="match status" value="1"/>
</dbReference>
<feature type="compositionally biased region" description="Pro residues" evidence="2">
    <location>
        <begin position="806"/>
        <end position="820"/>
    </location>
</feature>
<dbReference type="GO" id="GO:0003676">
    <property type="term" value="F:nucleic acid binding"/>
    <property type="evidence" value="ECO:0007669"/>
    <property type="project" value="InterPro"/>
</dbReference>
<dbReference type="Pfam" id="PF25597">
    <property type="entry name" value="SH3_retrovirus"/>
    <property type="match status" value="1"/>
</dbReference>
<organism evidence="4">
    <name type="scientific">Phyllostachys edulis</name>
    <name type="common">Tortoise shell bamboo</name>
    <name type="synonym">Bambusa edulis</name>
    <dbReference type="NCBI Taxonomy" id="38705"/>
    <lineage>
        <taxon>Eukaryota</taxon>
        <taxon>Viridiplantae</taxon>
        <taxon>Streptophyta</taxon>
        <taxon>Embryophyta</taxon>
        <taxon>Tracheophyta</taxon>
        <taxon>Spermatophyta</taxon>
        <taxon>Magnoliopsida</taxon>
        <taxon>Liliopsida</taxon>
        <taxon>Poales</taxon>
        <taxon>Poaceae</taxon>
        <taxon>BOP clade</taxon>
        <taxon>Bambusoideae</taxon>
        <taxon>Arundinarodae</taxon>
        <taxon>Arundinarieae</taxon>
        <taxon>Arundinariinae</taxon>
        <taxon>Phyllostachys</taxon>
    </lineage>
</organism>
<evidence type="ECO:0000256" key="1">
    <source>
        <dbReference type="ARBA" id="ARBA00022750"/>
    </source>
</evidence>
<feature type="region of interest" description="Disordered" evidence="2">
    <location>
        <begin position="788"/>
        <end position="860"/>
    </location>
</feature>
<protein>
    <submittedName>
        <fullName evidence="4">PH01B001I13.11 protein</fullName>
    </submittedName>
</protein>
<feature type="compositionally biased region" description="Low complexity" evidence="2">
    <location>
        <begin position="355"/>
        <end position="367"/>
    </location>
</feature>
<reference evidence="4" key="1">
    <citation type="submission" date="2012-05" db="EMBL/GenBank/DDBJ databases">
        <authorList>
            <person name="Han B."/>
            <person name="Lu Y."/>
            <person name="Feng Q."/>
            <person name="Zhao Q."/>
            <person name="Lu T.T."/>
            <person name="Li Y."/>
            <person name="Liu K.Y."/>
            <person name="Huang X.H."/>
            <person name="Fan D.L."/>
            <person name="Weng Q.J."/>
            <person name="Zhang L."/>
            <person name="Lu Y.Q."/>
            <person name="Guo Y.L."/>
            <person name="Li W.J."/>
            <person name="Zhou C.C."/>
            <person name="Lu H.Y."/>
            <person name="Huang T."/>
            <person name="Zhu C.R."/>
            <person name="Zhao Y."/>
            <person name="Hu T."/>
            <person name="Yao N."/>
        </authorList>
    </citation>
    <scope>NUCLEOTIDE SEQUENCE</scope>
</reference>
<dbReference type="InterPro" id="IPR013103">
    <property type="entry name" value="RVT_2"/>
</dbReference>
<dbReference type="InterPro" id="IPR043502">
    <property type="entry name" value="DNA/RNA_pol_sf"/>
</dbReference>
<dbReference type="InterPro" id="IPR057670">
    <property type="entry name" value="SH3_retrovirus"/>
</dbReference>
<dbReference type="InterPro" id="IPR036397">
    <property type="entry name" value="RNaseH_sf"/>
</dbReference>
<feature type="region of interest" description="Disordered" evidence="2">
    <location>
        <begin position="355"/>
        <end position="386"/>
    </location>
</feature>
<dbReference type="SUPFAM" id="SSF56672">
    <property type="entry name" value="DNA/RNA polymerases"/>
    <property type="match status" value="1"/>
</dbReference>
<dbReference type="Pfam" id="PF13976">
    <property type="entry name" value="gag_pre-integrs"/>
    <property type="match status" value="1"/>
</dbReference>
<keyword evidence="1" id="KW-0378">Hydrolase</keyword>
<dbReference type="Gene3D" id="3.30.420.10">
    <property type="entry name" value="Ribonuclease H-like superfamily/Ribonuclease H"/>
    <property type="match status" value="1"/>
</dbReference>
<feature type="compositionally biased region" description="Low complexity" evidence="2">
    <location>
        <begin position="319"/>
        <end position="341"/>
    </location>
</feature>
<dbReference type="Pfam" id="PF07727">
    <property type="entry name" value="RVT_2"/>
    <property type="match status" value="1"/>
</dbReference>
<dbReference type="InterPro" id="IPR001584">
    <property type="entry name" value="Integrase_cat-core"/>
</dbReference>
<gene>
    <name evidence="4" type="primary">PH01B001I13.11</name>
</gene>
<dbReference type="Pfam" id="PF22936">
    <property type="entry name" value="Pol_BBD"/>
    <property type="match status" value="1"/>
</dbReference>